<dbReference type="InterPro" id="IPR011009">
    <property type="entry name" value="Kinase-like_dom_sf"/>
</dbReference>
<keyword evidence="3" id="KW-0808">Transferase</keyword>
<comment type="caution">
    <text evidence="8">The sequence shown here is derived from an EMBL/GenBank/DDBJ whole genome shotgun (WGS) entry which is preliminary data.</text>
</comment>
<keyword evidence="4" id="KW-0418">Kinase</keyword>
<dbReference type="EC" id="2.7.1.67" evidence="2"/>
<organism evidence="8 9">
    <name type="scientific">Cyclostephanos tholiformis</name>
    <dbReference type="NCBI Taxonomy" id="382380"/>
    <lineage>
        <taxon>Eukaryota</taxon>
        <taxon>Sar</taxon>
        <taxon>Stramenopiles</taxon>
        <taxon>Ochrophyta</taxon>
        <taxon>Bacillariophyta</taxon>
        <taxon>Coscinodiscophyceae</taxon>
        <taxon>Thalassiosirophycidae</taxon>
        <taxon>Stephanodiscales</taxon>
        <taxon>Stephanodiscaceae</taxon>
        <taxon>Cyclostephanos</taxon>
    </lineage>
</organism>
<feature type="compositionally biased region" description="Polar residues" evidence="5">
    <location>
        <begin position="238"/>
        <end position="247"/>
    </location>
</feature>
<dbReference type="SUPFAM" id="SSF56112">
    <property type="entry name" value="Protein kinase-like (PK-like)"/>
    <property type="match status" value="1"/>
</dbReference>
<evidence type="ECO:0000256" key="1">
    <source>
        <dbReference type="ARBA" id="ARBA00001686"/>
    </source>
</evidence>
<dbReference type="PROSITE" id="PS00916">
    <property type="entry name" value="PI3_4_KINASE_2"/>
    <property type="match status" value="1"/>
</dbReference>
<comment type="catalytic activity">
    <reaction evidence="1">
        <text>a 1,2-diacyl-sn-glycero-3-phospho-(1D-myo-inositol) + ATP = a 1,2-diacyl-sn-glycero-3-phospho-(1D-myo-inositol 4-phosphate) + ADP + H(+)</text>
        <dbReference type="Rhea" id="RHEA:19877"/>
        <dbReference type="ChEBI" id="CHEBI:15378"/>
        <dbReference type="ChEBI" id="CHEBI:30616"/>
        <dbReference type="ChEBI" id="CHEBI:57880"/>
        <dbReference type="ChEBI" id="CHEBI:58178"/>
        <dbReference type="ChEBI" id="CHEBI:456216"/>
        <dbReference type="EC" id="2.7.1.67"/>
    </reaction>
</comment>
<evidence type="ECO:0000256" key="6">
    <source>
        <dbReference type="SAM" id="Phobius"/>
    </source>
</evidence>
<feature type="compositionally biased region" description="Acidic residues" evidence="5">
    <location>
        <begin position="933"/>
        <end position="942"/>
    </location>
</feature>
<dbReference type="EMBL" id="JALLPB020000002">
    <property type="protein sequence ID" value="KAL3827548.1"/>
    <property type="molecule type" value="Genomic_DNA"/>
</dbReference>
<reference evidence="8 9" key="1">
    <citation type="submission" date="2024-10" db="EMBL/GenBank/DDBJ databases">
        <title>Updated reference genomes for cyclostephanoid diatoms.</title>
        <authorList>
            <person name="Roberts W.R."/>
            <person name="Alverson A.J."/>
        </authorList>
    </citation>
    <scope>NUCLEOTIDE SEQUENCE [LARGE SCALE GENOMIC DNA]</scope>
    <source>
        <strain evidence="8 9">AJA228-03</strain>
    </source>
</reference>
<name>A0ABD3STK0_9STRA</name>
<dbReference type="PANTHER" id="PTHR10048:SF22">
    <property type="entry name" value="PHOSPHATIDYLINOSITOL 4-KINASE BETA"/>
    <property type="match status" value="1"/>
</dbReference>
<dbReference type="InterPro" id="IPR000403">
    <property type="entry name" value="PI3/4_kinase_cat_dom"/>
</dbReference>
<dbReference type="InterPro" id="IPR036940">
    <property type="entry name" value="PI3/4_kinase_cat_sf"/>
</dbReference>
<dbReference type="PROSITE" id="PS50290">
    <property type="entry name" value="PI3_4_KINASE_3"/>
    <property type="match status" value="1"/>
</dbReference>
<keyword evidence="6" id="KW-1133">Transmembrane helix</keyword>
<feature type="region of interest" description="Disordered" evidence="5">
    <location>
        <begin position="308"/>
        <end position="330"/>
    </location>
</feature>
<dbReference type="GO" id="GO:0004430">
    <property type="term" value="F:1-phosphatidylinositol 4-kinase activity"/>
    <property type="evidence" value="ECO:0007669"/>
    <property type="project" value="UniProtKB-EC"/>
</dbReference>
<feature type="compositionally biased region" description="Polar residues" evidence="5">
    <location>
        <begin position="220"/>
        <end position="230"/>
    </location>
</feature>
<dbReference type="PANTHER" id="PTHR10048">
    <property type="entry name" value="PHOSPHATIDYLINOSITOL KINASE"/>
    <property type="match status" value="1"/>
</dbReference>
<keyword evidence="6" id="KW-0472">Membrane</keyword>
<feature type="transmembrane region" description="Helical" evidence="6">
    <location>
        <begin position="191"/>
        <end position="211"/>
    </location>
</feature>
<evidence type="ECO:0000256" key="4">
    <source>
        <dbReference type="ARBA" id="ARBA00022777"/>
    </source>
</evidence>
<feature type="transmembrane region" description="Helical" evidence="6">
    <location>
        <begin position="156"/>
        <end position="179"/>
    </location>
</feature>
<dbReference type="FunFam" id="1.10.1070.11:FF:000016">
    <property type="entry name" value="PIK1p Phosphatidylinositol 4-kinase"/>
    <property type="match status" value="1"/>
</dbReference>
<feature type="region of interest" description="Disordered" evidence="5">
    <location>
        <begin position="220"/>
        <end position="247"/>
    </location>
</feature>
<proteinExistence type="predicted"/>
<feature type="compositionally biased region" description="Polar residues" evidence="5">
    <location>
        <begin position="1005"/>
        <end position="1030"/>
    </location>
</feature>
<evidence type="ECO:0000313" key="8">
    <source>
        <dbReference type="EMBL" id="KAL3827548.1"/>
    </source>
</evidence>
<dbReference type="SMART" id="SM00146">
    <property type="entry name" value="PI3Kc"/>
    <property type="match status" value="1"/>
</dbReference>
<feature type="region of interest" description="Disordered" evidence="5">
    <location>
        <begin position="928"/>
        <end position="958"/>
    </location>
</feature>
<keyword evidence="9" id="KW-1185">Reference proteome</keyword>
<evidence type="ECO:0000256" key="2">
    <source>
        <dbReference type="ARBA" id="ARBA00012169"/>
    </source>
</evidence>
<keyword evidence="6" id="KW-0812">Transmembrane</keyword>
<dbReference type="Proteomes" id="UP001530377">
    <property type="component" value="Unassembled WGS sequence"/>
</dbReference>
<sequence length="1378" mass="152614">MFLLPGIGAWISDALILYIYFTHGDINGNVPKSNASGWASTGFVVIGNDESHSPFDNEIGDSHVRNSVSSPPNSLHQGNLIGIEIKEDIAVSSTESSSSEQHLLSLDNESKDELPANNTSYYLLALYNESKDEPPYNNTSIKDKVKLSAATVESKTGYIAVLAIVRMVLLTFPLSYAAWSGTRVPCVVVQYMFHAISALIVICHMLAVLTLDQTGVVEQGNSLDPGTTDPTDGVKSLSGVTDESSSAGEGWTLLSLSLVSIMLHCLIILHVRSSGPIQDGLYEEKRKRKRLAYAMAFGSNRFTIDGKGGRLSNGQKINGHEDDDDDENQTSSLFLLPGGVNNSTGNISLKERLMCLPGAFLNDTQARFDAAQQMWSERLEMMTQSLHQNSMNISTDRQHRGEGLLSQSSPPRHLESTNLITHAINTAASNASKLAKPDPFRVLLQLFAYEDVWSGTNNRLDLAFSAGPAIDGTKGSQSNDGDFVSSEGSAALAFYAPQLLSFLLHGAYFDISSKLEEWILKKCGQDLHFAHRCFWFLRSWCLGCSSNGRKPSNFQSLSSHGSFGGLASLIDFPLEPVGGLNNIRGVESNLYLSSCQGSLPDVPLYSPPSAAGIDPPGLSAWDNYSGTDGYGDSTTSKFLPDEQELIEQLLHRVVEQGCRPATAAQYGSVDGQVADDFDSCNTSNCFSYSPSALATAMEQGLIPVDPRTGSHSIAHLDCITSSHNHGFLPLNSSGEPHQKSNSSNDENRLFFAAPLFLDALLSVADDLMNISRPNRTAELRQRLRSLEVELLPSNVVYLPIKNMDHRVWRIVSDESLALSTNERVPCIVTLEVIDYGVSGPSNVQPSNVCNESIITSAWVSTPRQPHRHSTLIDKVANYTQEGLKRLEDTIDHLSHHGDGKSGVLDSRLSEFLGMRDNSWSKSTQLYSSVSSYDDGEDDDNHDDELHYHGQDDEAPAVRGLGESKQLTEKEFQSEEDIVSQLCPPQPIGSPLLSDRKDETPPIPRSSPTFNTPNNEDVQKSPMGQWSTPNKRSLILTKRQKGGIPIPELEDIESDDDHSPQAKHRKQVIFPPSTTAILHGDSFGDEPRMNNLAEPADKDMNILKTVTPAVVFKEDWRAKTERLRRCSVYGSHPGWRLLPILIKSNDDLRQEQLASQLIQRMATILAKARVPVWIFPYEIVALTSRGGNLKSFFIQHFGRPGSDEFADAKANFVESLAAYSIICFLMQIKDRHNGNILLDNKGHIIHIDFGFYFLSSPGKNSGFESAPFKLTRDFVALMDGPSSRTFQKFRELCYKTFIELRKHCYQIILLVEMLMEGNEDLSCFRGCPDEAVRQLKERFRLDLNDNGIRKYVDSLIDESLENWRTRWYDRYQRFCVGVL</sequence>
<evidence type="ECO:0000256" key="3">
    <source>
        <dbReference type="ARBA" id="ARBA00022679"/>
    </source>
</evidence>
<dbReference type="Gene3D" id="1.10.1070.11">
    <property type="entry name" value="Phosphatidylinositol 3-/4-kinase, catalytic domain"/>
    <property type="match status" value="1"/>
</dbReference>
<evidence type="ECO:0000313" key="9">
    <source>
        <dbReference type="Proteomes" id="UP001530377"/>
    </source>
</evidence>
<dbReference type="Pfam" id="PF00454">
    <property type="entry name" value="PI3_PI4_kinase"/>
    <property type="match status" value="1"/>
</dbReference>
<dbReference type="PROSITE" id="PS00915">
    <property type="entry name" value="PI3_4_KINASE_1"/>
    <property type="match status" value="1"/>
</dbReference>
<accession>A0ABD3STK0</accession>
<feature type="region of interest" description="Disordered" evidence="5">
    <location>
        <begin position="970"/>
        <end position="1066"/>
    </location>
</feature>
<feature type="domain" description="PI3K/PI4K catalytic" evidence="7">
    <location>
        <begin position="1109"/>
        <end position="1363"/>
    </location>
</feature>
<dbReference type="InterPro" id="IPR018936">
    <property type="entry name" value="PI3/4_kinase_CS"/>
</dbReference>
<dbReference type="InterPro" id="IPR015433">
    <property type="entry name" value="PI3/4_kinase"/>
</dbReference>
<gene>
    <name evidence="8" type="ORF">ACHAXA_002045</name>
</gene>
<evidence type="ECO:0000256" key="5">
    <source>
        <dbReference type="SAM" id="MobiDB-lite"/>
    </source>
</evidence>
<protein>
    <recommendedName>
        <fullName evidence="2">1-phosphatidylinositol 4-kinase</fullName>
        <ecNumber evidence="2">2.7.1.67</ecNumber>
    </recommendedName>
</protein>
<evidence type="ECO:0000259" key="7">
    <source>
        <dbReference type="PROSITE" id="PS50290"/>
    </source>
</evidence>